<dbReference type="Gene3D" id="1.10.3160.10">
    <property type="entry name" value="Bbcrasp-1"/>
    <property type="match status" value="1"/>
</dbReference>
<gene>
    <name evidence="1" type="ORF">BCD_1384</name>
</gene>
<protein>
    <submittedName>
        <fullName evidence="1">Putative membrane spanning protein</fullName>
    </submittedName>
</protein>
<keyword evidence="1" id="KW-0614">Plasmid</keyword>
<name>W5SKQ4_9SPIR</name>
<sequence length="311" mass="36566">MFYNRENILKRKNFILFMIFILISLLLVSCGPKKEELLTDGSQDGVTLQDVEETLEQRMQKEKEIEEIESKFLGGVAQVLKLHNDHKYDIVDWERRKIVPGLLGVIIKLPLVSYFDTYDLGEFYNLFYKLKYSKDLEKLEYSKDLESRRKFYLAFEYNDDLLKPFAYVYGILSYDVANKLSDAYQNKDKILELKNSIVSRLINYAKAYYIDVYKALEAKKDRLDSLLLEDVRLLKSKLSEIELAKQKLRTDVIQNFVDGCKQYEPYGLSPKHNVWLYLKDKFKEDFATKCDAVIALAADIKEIFEKIPVKD</sequence>
<evidence type="ECO:0000313" key="1">
    <source>
        <dbReference type="EMBL" id="AHH07450.1"/>
    </source>
</evidence>
<geneLocation type="plasmid" evidence="1">
    <name>unnamed</name>
</geneLocation>
<dbReference type="HOGENOM" id="CLU_062986_0_0_12"/>
<dbReference type="Pfam" id="PF05714">
    <property type="entry name" value="PFam54_60"/>
    <property type="match status" value="1"/>
</dbReference>
<dbReference type="AlphaFoldDB" id="W5SKQ4"/>
<reference evidence="1" key="1">
    <citation type="submission" date="2013-02" db="EMBL/GenBank/DDBJ databases">
        <title>Comparative genomics of Borrelia species.</title>
        <authorList>
            <person name="Schwan T.G."/>
            <person name="Raffel S.J."/>
            <person name="Porcella S.F."/>
        </authorList>
    </citation>
    <scope>NUCLEOTIDE SEQUENCE</scope>
    <source>
        <strain evidence="1">DOU</strain>
        <plasmid evidence="1">unnamed</plasmid>
    </source>
</reference>
<organism evidence="1">
    <name type="scientific">Borrelia crocidurae DOU</name>
    <dbReference type="NCBI Taxonomy" id="1293575"/>
    <lineage>
        <taxon>Bacteria</taxon>
        <taxon>Pseudomonadati</taxon>
        <taxon>Spirochaetota</taxon>
        <taxon>Spirochaetia</taxon>
        <taxon>Spirochaetales</taxon>
        <taxon>Borreliaceae</taxon>
        <taxon>Borrelia</taxon>
    </lineage>
</organism>
<dbReference type="InterPro" id="IPR008421">
    <property type="entry name" value="Borrelia_lipoprotein_PFam54/60"/>
</dbReference>
<accession>W5SKQ4</accession>
<dbReference type="PROSITE" id="PS51257">
    <property type="entry name" value="PROKAR_LIPOPROTEIN"/>
    <property type="match status" value="1"/>
</dbReference>
<proteinExistence type="predicted"/>
<dbReference type="EMBL" id="CP004316">
    <property type="protein sequence ID" value="AHH07450.1"/>
    <property type="molecule type" value="Genomic_DNA"/>
</dbReference>